<dbReference type="EMBL" id="JABWDY010038704">
    <property type="protein sequence ID" value="KAF5179484.1"/>
    <property type="molecule type" value="Genomic_DNA"/>
</dbReference>
<organism evidence="1 2">
    <name type="scientific">Thalictrum thalictroides</name>
    <name type="common">Rue-anemone</name>
    <name type="synonym">Anemone thalictroides</name>
    <dbReference type="NCBI Taxonomy" id="46969"/>
    <lineage>
        <taxon>Eukaryota</taxon>
        <taxon>Viridiplantae</taxon>
        <taxon>Streptophyta</taxon>
        <taxon>Embryophyta</taxon>
        <taxon>Tracheophyta</taxon>
        <taxon>Spermatophyta</taxon>
        <taxon>Magnoliopsida</taxon>
        <taxon>Ranunculales</taxon>
        <taxon>Ranunculaceae</taxon>
        <taxon>Thalictroideae</taxon>
        <taxon>Thalictrum</taxon>
    </lineage>
</organism>
<keyword evidence="1" id="KW-0689">Ribosomal protein</keyword>
<name>A0A7J6V359_THATH</name>
<comment type="caution">
    <text evidence="1">The sequence shown here is derived from an EMBL/GenBank/DDBJ whole genome shotgun (WGS) entry which is preliminary data.</text>
</comment>
<keyword evidence="1" id="KW-0687">Ribonucleoprotein</keyword>
<evidence type="ECO:0000313" key="2">
    <source>
        <dbReference type="Proteomes" id="UP000554482"/>
    </source>
</evidence>
<dbReference type="InterPro" id="IPR044252">
    <property type="entry name" value="RPP3"/>
</dbReference>
<dbReference type="PANTHER" id="PTHR47207">
    <property type="entry name" value="60S ACIDIC RIBOSOMAL PROTEIN P3-1-RELATED"/>
    <property type="match status" value="1"/>
</dbReference>
<dbReference type="OrthoDB" id="2015129at2759"/>
<keyword evidence="2" id="KW-1185">Reference proteome</keyword>
<gene>
    <name evidence="1" type="ORF">FRX31_030930</name>
</gene>
<proteinExistence type="predicted"/>
<dbReference type="GO" id="GO:0005840">
    <property type="term" value="C:ribosome"/>
    <property type="evidence" value="ECO:0007669"/>
    <property type="project" value="UniProtKB-KW"/>
</dbReference>
<protein>
    <submittedName>
        <fullName evidence="1">60S acidic ribosomal protein P3</fullName>
    </submittedName>
</protein>
<feature type="non-terminal residue" evidence="1">
    <location>
        <position position="66"/>
    </location>
</feature>
<reference evidence="1 2" key="1">
    <citation type="submission" date="2020-06" db="EMBL/GenBank/DDBJ databases">
        <title>Transcriptomic and genomic resources for Thalictrum thalictroides and T. hernandezii: Facilitating candidate gene discovery in an emerging model plant lineage.</title>
        <authorList>
            <person name="Arias T."/>
            <person name="Riano-Pachon D.M."/>
            <person name="Di Stilio V.S."/>
        </authorList>
    </citation>
    <scope>NUCLEOTIDE SEQUENCE [LARGE SCALE GENOMIC DNA]</scope>
    <source>
        <strain evidence="2">cv. WT478/WT964</strain>
        <tissue evidence="1">Leaves</tissue>
    </source>
</reference>
<dbReference type="Proteomes" id="UP000554482">
    <property type="component" value="Unassembled WGS sequence"/>
</dbReference>
<sequence length="66" mass="6946">MGVYTFVCKSSGNEWSAKQTSGGDIEESASSTYDLERKLVQAALSRDSGVVSTSFGFVTPSSAVCQ</sequence>
<accession>A0A7J6V359</accession>
<dbReference type="AlphaFoldDB" id="A0A7J6V359"/>
<evidence type="ECO:0000313" key="1">
    <source>
        <dbReference type="EMBL" id="KAF5179484.1"/>
    </source>
</evidence>
<dbReference type="PANTHER" id="PTHR47207:SF2">
    <property type="entry name" value="LARGE RIBOSOMAL SUBUNIT PROTEIN P3Y-RELATED"/>
    <property type="match status" value="1"/>
</dbReference>
<dbReference type="GO" id="GO:0003735">
    <property type="term" value="F:structural constituent of ribosome"/>
    <property type="evidence" value="ECO:0007669"/>
    <property type="project" value="InterPro"/>
</dbReference>